<proteinExistence type="predicted"/>
<reference evidence="1" key="1">
    <citation type="submission" date="2022-01" db="EMBL/GenBank/DDBJ databases">
        <authorList>
            <person name="King R."/>
        </authorList>
    </citation>
    <scope>NUCLEOTIDE SEQUENCE</scope>
</reference>
<dbReference type="AlphaFoldDB" id="A0A9P0GKM2"/>
<dbReference type="Proteomes" id="UP001153636">
    <property type="component" value="Chromosome 7"/>
</dbReference>
<name>A0A9P0GKM2_9CUCU</name>
<dbReference type="EMBL" id="OV651819">
    <property type="protein sequence ID" value="CAH1113181.1"/>
    <property type="molecule type" value="Genomic_DNA"/>
</dbReference>
<evidence type="ECO:0000313" key="1">
    <source>
        <dbReference type="EMBL" id="CAH1113181.1"/>
    </source>
</evidence>
<dbReference type="OrthoDB" id="6780873at2759"/>
<gene>
    <name evidence="1" type="ORF">PSYICH_LOCUS13680</name>
</gene>
<keyword evidence="2" id="KW-1185">Reference proteome</keyword>
<sequence>MRRKIFQIQKATWFSGKNRNTRKKRKRYFGKTKVNGKWSYNIEREPRNIKERCECRVKNGTLKCSAITEKQRKDIFQYFWSLCWGEKKLFADSTVTSEIIKRSIDRKAPKQSRRN</sequence>
<protein>
    <submittedName>
        <fullName evidence="1">Uncharacterized protein</fullName>
    </submittedName>
</protein>
<organism evidence="1 2">
    <name type="scientific">Psylliodes chrysocephalus</name>
    <dbReference type="NCBI Taxonomy" id="3402493"/>
    <lineage>
        <taxon>Eukaryota</taxon>
        <taxon>Metazoa</taxon>
        <taxon>Ecdysozoa</taxon>
        <taxon>Arthropoda</taxon>
        <taxon>Hexapoda</taxon>
        <taxon>Insecta</taxon>
        <taxon>Pterygota</taxon>
        <taxon>Neoptera</taxon>
        <taxon>Endopterygota</taxon>
        <taxon>Coleoptera</taxon>
        <taxon>Polyphaga</taxon>
        <taxon>Cucujiformia</taxon>
        <taxon>Chrysomeloidea</taxon>
        <taxon>Chrysomelidae</taxon>
        <taxon>Galerucinae</taxon>
        <taxon>Alticini</taxon>
        <taxon>Psylliodes</taxon>
    </lineage>
</organism>
<accession>A0A9P0GKM2</accession>
<evidence type="ECO:0000313" key="2">
    <source>
        <dbReference type="Proteomes" id="UP001153636"/>
    </source>
</evidence>